<name>A0A0U3LI82_STRGL</name>
<organism evidence="1 2">
    <name type="scientific">Streptomyces globisporus C-1027</name>
    <dbReference type="NCBI Taxonomy" id="1172567"/>
    <lineage>
        <taxon>Bacteria</taxon>
        <taxon>Bacillati</taxon>
        <taxon>Actinomycetota</taxon>
        <taxon>Actinomycetes</taxon>
        <taxon>Kitasatosporales</taxon>
        <taxon>Streptomycetaceae</taxon>
        <taxon>Streptomyces</taxon>
    </lineage>
</organism>
<dbReference type="AlphaFoldDB" id="A0A0U3LI82"/>
<protein>
    <submittedName>
        <fullName evidence="1">Uncharacterized protein</fullName>
    </submittedName>
</protein>
<evidence type="ECO:0000313" key="2">
    <source>
        <dbReference type="Proteomes" id="UP000064183"/>
    </source>
</evidence>
<dbReference type="KEGG" id="sgb:WQO_00675"/>
<evidence type="ECO:0000313" key="1">
    <source>
        <dbReference type="EMBL" id="ALU92009.1"/>
    </source>
</evidence>
<dbReference type="RefSeq" id="WP_010060614.1">
    <property type="nucleotide sequence ID" value="NZ_CP013738.1"/>
</dbReference>
<dbReference type="GeneID" id="27780797"/>
<accession>A0A0U3LI82</accession>
<gene>
    <name evidence="1" type="ORF">WQO_00675</name>
</gene>
<dbReference type="Proteomes" id="UP000064183">
    <property type="component" value="Chromosome"/>
</dbReference>
<proteinExistence type="predicted"/>
<dbReference type="EMBL" id="CP013738">
    <property type="protein sequence ID" value="ALU92009.1"/>
    <property type="molecule type" value="Genomic_DNA"/>
</dbReference>
<sequence>MPARAMYCYTCDSDEQHRSLTATEKTWLRGRTGRRSVDEFFMCEAPECRNVRSGFNKHPFDPVIRVPLPD</sequence>
<reference evidence="1 2" key="1">
    <citation type="journal article" date="2012" name="J. Bacteriol.">
        <title>Draft genome sequence of Streptomyces globisporus C-1027, which produces an antitumor antibiotic consisting of a nine-membered enediyne with a chromoprotein.</title>
        <authorList>
            <person name="Wang L."/>
            <person name="Wang S."/>
            <person name="He Q."/>
            <person name="Yu T."/>
            <person name="Li Q."/>
            <person name="Hong B."/>
        </authorList>
    </citation>
    <scope>NUCLEOTIDE SEQUENCE [LARGE SCALE GENOMIC DNA]</scope>
    <source>
        <strain evidence="1 2">C-1027</strain>
    </source>
</reference>